<keyword evidence="2 3" id="KW-0808">Transferase</keyword>
<dbReference type="Gene3D" id="3.40.50.150">
    <property type="entry name" value="Vaccinia Virus protein VP39"/>
    <property type="match status" value="1"/>
</dbReference>
<dbReference type="GO" id="GO:0005886">
    <property type="term" value="C:plasma membrane"/>
    <property type="evidence" value="ECO:0007669"/>
    <property type="project" value="TreeGrafter"/>
</dbReference>
<reference evidence="3 4" key="1">
    <citation type="journal article" date="2014" name="Int. J. Syst. Evol. Microbiol.">
        <title>Streptomyces hoynatensis sp. nov., isolated from deep marine sediment.</title>
        <authorList>
            <person name="Veyisoglu A."/>
            <person name="Sahin N."/>
        </authorList>
    </citation>
    <scope>NUCLEOTIDE SEQUENCE [LARGE SCALE GENOMIC DNA]</scope>
    <source>
        <strain evidence="3 4">KCTC 29097</strain>
    </source>
</reference>
<sequence length="255" mass="26612">MCADTGTTGGRVTGPDARDVFTRVFAAFEAAKGFMPPDEGRALHEAAVEAAARLRLPLLEIGSYCGRSTLLLAEAARRAGTVVVTVDHHRGSEEQQPGQEYHDRELVDHALDGVVPVTGPDAAAGPAAPGAGGRLDTLPFFRRTVFTAGLEEHVIAVVGRSPQAAAALGGGGGGRFGLVFVDGGHTDAHATADYESWVPQLALGGLLVIHDVFEDPAEGGQAPYRIWRRALDSGAFAEGGGCRSLRVLRRTGRGL</sequence>
<dbReference type="AlphaFoldDB" id="A0A3A9ZF31"/>
<keyword evidence="4" id="KW-1185">Reference proteome</keyword>
<dbReference type="GO" id="GO:0032259">
    <property type="term" value="P:methylation"/>
    <property type="evidence" value="ECO:0007669"/>
    <property type="project" value="UniProtKB-KW"/>
</dbReference>
<proteinExistence type="predicted"/>
<accession>A0A3A9ZF31</accession>
<evidence type="ECO:0000313" key="4">
    <source>
        <dbReference type="Proteomes" id="UP000272474"/>
    </source>
</evidence>
<evidence type="ECO:0000256" key="1">
    <source>
        <dbReference type="ARBA" id="ARBA00022603"/>
    </source>
</evidence>
<dbReference type="GO" id="GO:0071770">
    <property type="term" value="P:DIM/DIP cell wall layer assembly"/>
    <property type="evidence" value="ECO:0007669"/>
    <property type="project" value="TreeGrafter"/>
</dbReference>
<evidence type="ECO:0000313" key="3">
    <source>
        <dbReference type="EMBL" id="RKN45857.1"/>
    </source>
</evidence>
<dbReference type="EMBL" id="RBAL01000002">
    <property type="protein sequence ID" value="RKN45857.1"/>
    <property type="molecule type" value="Genomic_DNA"/>
</dbReference>
<dbReference type="PANTHER" id="PTHR40048:SF1">
    <property type="entry name" value="RHAMNOSYL O-METHYLTRANSFERASE"/>
    <property type="match status" value="1"/>
</dbReference>
<dbReference type="GO" id="GO:0008168">
    <property type="term" value="F:methyltransferase activity"/>
    <property type="evidence" value="ECO:0007669"/>
    <property type="project" value="UniProtKB-KW"/>
</dbReference>
<dbReference type="SUPFAM" id="SSF53335">
    <property type="entry name" value="S-adenosyl-L-methionine-dependent methyltransferases"/>
    <property type="match status" value="1"/>
</dbReference>
<name>A0A3A9ZF31_9ACTN</name>
<keyword evidence="1 3" id="KW-0489">Methyltransferase</keyword>
<gene>
    <name evidence="3" type="ORF">D7294_05300</name>
</gene>
<dbReference type="PANTHER" id="PTHR40048">
    <property type="entry name" value="RHAMNOSYL O-METHYLTRANSFERASE"/>
    <property type="match status" value="1"/>
</dbReference>
<dbReference type="OrthoDB" id="240750at2"/>
<organism evidence="3 4">
    <name type="scientific">Streptomyces hoynatensis</name>
    <dbReference type="NCBI Taxonomy" id="1141874"/>
    <lineage>
        <taxon>Bacteria</taxon>
        <taxon>Bacillati</taxon>
        <taxon>Actinomycetota</taxon>
        <taxon>Actinomycetes</taxon>
        <taxon>Kitasatosporales</taxon>
        <taxon>Streptomycetaceae</taxon>
        <taxon>Streptomyces</taxon>
    </lineage>
</organism>
<protein>
    <submittedName>
        <fullName evidence="3">Class I SAM-dependent methyltransferase</fullName>
    </submittedName>
</protein>
<dbReference type="Pfam" id="PF13578">
    <property type="entry name" value="Methyltransf_24"/>
    <property type="match status" value="1"/>
</dbReference>
<dbReference type="Proteomes" id="UP000272474">
    <property type="component" value="Unassembled WGS sequence"/>
</dbReference>
<dbReference type="InterPro" id="IPR029063">
    <property type="entry name" value="SAM-dependent_MTases_sf"/>
</dbReference>
<comment type="caution">
    <text evidence="3">The sequence shown here is derived from an EMBL/GenBank/DDBJ whole genome shotgun (WGS) entry which is preliminary data.</text>
</comment>
<evidence type="ECO:0000256" key="2">
    <source>
        <dbReference type="ARBA" id="ARBA00022679"/>
    </source>
</evidence>